<dbReference type="SUPFAM" id="SSF51621">
    <property type="entry name" value="Phosphoenolpyruvate/pyruvate domain"/>
    <property type="match status" value="1"/>
</dbReference>
<dbReference type="Proteomes" id="UP000237647">
    <property type="component" value="Unassembled WGS sequence"/>
</dbReference>
<dbReference type="GO" id="GO:0046872">
    <property type="term" value="F:metal ion binding"/>
    <property type="evidence" value="ECO:0007669"/>
    <property type="project" value="UniProtKB-KW"/>
</dbReference>
<dbReference type="AlphaFoldDB" id="A0A2T0UY01"/>
<name>A0A2T0UY01_9GAMM</name>
<dbReference type="OrthoDB" id="86160at2"/>
<dbReference type="GO" id="GO:0016832">
    <property type="term" value="F:aldehyde-lyase activity"/>
    <property type="evidence" value="ECO:0007669"/>
    <property type="project" value="TreeGrafter"/>
</dbReference>
<dbReference type="InterPro" id="IPR005000">
    <property type="entry name" value="Aldolase/citrate-lyase_domain"/>
</dbReference>
<protein>
    <submittedName>
        <fullName evidence="5">2-dehydro-3-deoxyglucarate aldolase/4-hydroxy-2-oxoheptanedioate aldolase</fullName>
    </submittedName>
</protein>
<dbReference type="PANTHER" id="PTHR30502">
    <property type="entry name" value="2-KETO-3-DEOXY-L-RHAMNONATE ALDOLASE"/>
    <property type="match status" value="1"/>
</dbReference>
<dbReference type="Gene3D" id="3.20.20.60">
    <property type="entry name" value="Phosphoenolpyruvate-binding domains"/>
    <property type="match status" value="1"/>
</dbReference>
<evidence type="ECO:0000256" key="1">
    <source>
        <dbReference type="ARBA" id="ARBA00005568"/>
    </source>
</evidence>
<comment type="similarity">
    <text evidence="1">Belongs to the HpcH/HpaI aldolase family.</text>
</comment>
<dbReference type="PANTHER" id="PTHR30502:SF0">
    <property type="entry name" value="PHOSPHOENOLPYRUVATE CARBOXYLASE FAMILY PROTEIN"/>
    <property type="match status" value="1"/>
</dbReference>
<dbReference type="Pfam" id="PF03328">
    <property type="entry name" value="HpcH_HpaI"/>
    <property type="match status" value="1"/>
</dbReference>
<evidence type="ECO:0000313" key="6">
    <source>
        <dbReference type="Proteomes" id="UP000237647"/>
    </source>
</evidence>
<dbReference type="EMBL" id="PVTK01000010">
    <property type="protein sequence ID" value="PRY62764.1"/>
    <property type="molecule type" value="Genomic_DNA"/>
</dbReference>
<dbReference type="InterPro" id="IPR050251">
    <property type="entry name" value="HpcH-HpaI_aldolase"/>
</dbReference>
<evidence type="ECO:0000256" key="3">
    <source>
        <dbReference type="ARBA" id="ARBA00023239"/>
    </source>
</evidence>
<accession>A0A2T0UY01</accession>
<organism evidence="5 6">
    <name type="scientific">Vreelandella songnenensis</name>
    <dbReference type="NCBI Taxonomy" id="1176243"/>
    <lineage>
        <taxon>Bacteria</taxon>
        <taxon>Pseudomonadati</taxon>
        <taxon>Pseudomonadota</taxon>
        <taxon>Gammaproteobacteria</taxon>
        <taxon>Oceanospirillales</taxon>
        <taxon>Halomonadaceae</taxon>
        <taxon>Vreelandella</taxon>
    </lineage>
</organism>
<sequence length="267" mass="28398">MTTLPKNKFKQWLNDSGKVPVGTWLMTASPNVAEAIGWAGFDYVVLDMEHVPIGIPEAIAIMQAVAGTPTELVVRLPWNDPVIVKRVLDSGAQTLMFPYIQNAEEASQAVLSTRYPGKGSRGVAAVHRASRYGTVANYLQQAGEEIAVILQLETPEALAAMEDIAAVPDIDGFFVGPGDLSAAMGRIGDIRHADVQDAIKKAVTRSQALGLPCGIVGAEPELVGQYREMGFSFVAVGSDMSLMMSRAKEYVGALKGSAVETADSGVY</sequence>
<dbReference type="InterPro" id="IPR015813">
    <property type="entry name" value="Pyrv/PenolPyrv_kinase-like_dom"/>
</dbReference>
<keyword evidence="6" id="KW-1185">Reference proteome</keyword>
<keyword evidence="3" id="KW-0456">Lyase</keyword>
<dbReference type="RefSeq" id="WP_106375865.1">
    <property type="nucleotide sequence ID" value="NZ_PVTK01000010.1"/>
</dbReference>
<evidence type="ECO:0000256" key="2">
    <source>
        <dbReference type="ARBA" id="ARBA00022723"/>
    </source>
</evidence>
<comment type="caution">
    <text evidence="5">The sequence shown here is derived from an EMBL/GenBank/DDBJ whole genome shotgun (WGS) entry which is preliminary data.</text>
</comment>
<evidence type="ECO:0000313" key="5">
    <source>
        <dbReference type="EMBL" id="PRY62764.1"/>
    </source>
</evidence>
<feature type="domain" description="HpcH/HpaI aldolase/citrate lyase" evidence="4">
    <location>
        <begin position="22"/>
        <end position="243"/>
    </location>
</feature>
<keyword evidence="2" id="KW-0479">Metal-binding</keyword>
<gene>
    <name evidence="5" type="ORF">B0H98_11052</name>
</gene>
<dbReference type="InterPro" id="IPR040442">
    <property type="entry name" value="Pyrv_kinase-like_dom_sf"/>
</dbReference>
<dbReference type="GO" id="GO:0005737">
    <property type="term" value="C:cytoplasm"/>
    <property type="evidence" value="ECO:0007669"/>
    <property type="project" value="TreeGrafter"/>
</dbReference>
<reference evidence="5 6" key="1">
    <citation type="submission" date="2018-03" db="EMBL/GenBank/DDBJ databases">
        <title>Genomic Encyclopedia of Type Strains, Phase III (KMG-III): the genomes of soil and plant-associated and newly described type strains.</title>
        <authorList>
            <person name="Whitman W."/>
        </authorList>
    </citation>
    <scope>NUCLEOTIDE SEQUENCE [LARGE SCALE GENOMIC DNA]</scope>
    <source>
        <strain evidence="5 6">CGMCC 1.12152</strain>
    </source>
</reference>
<evidence type="ECO:0000259" key="4">
    <source>
        <dbReference type="Pfam" id="PF03328"/>
    </source>
</evidence>
<proteinExistence type="inferred from homology"/>